<feature type="compositionally biased region" description="Polar residues" evidence="2">
    <location>
        <begin position="644"/>
        <end position="658"/>
    </location>
</feature>
<keyword evidence="1" id="KW-0378">Hydrolase</keyword>
<keyword evidence="3" id="KW-0732">Signal</keyword>
<feature type="compositionally biased region" description="Basic residues" evidence="2">
    <location>
        <begin position="221"/>
        <end position="235"/>
    </location>
</feature>
<dbReference type="InterPro" id="IPR001279">
    <property type="entry name" value="Metallo-B-lactamas"/>
</dbReference>
<dbReference type="CDD" id="cd07719">
    <property type="entry name" value="arylsulfatase_AtsA-like_MBL-fold"/>
    <property type="match status" value="1"/>
</dbReference>
<sequence length="755" mass="84387">MRIFIILFLVCASVSSYAQEGAELKATIVGSGSPKYNPDRSGPSVLVSYKDTKILVDMGNGTQANLDKGKIRMKQLDGLLFTHHHLDHNEEFTPIFIRCLLGGNRFLVAGPAPTSGFVSSIINLYDEDIEYRMRKSGRTLNDVKNNYGVKDLKGGETFTIGEIKVSSAKVNHSIHTVAYRFDAGGKSIVISGDLVYSQSLPALAKDADILIIDSGGAIKKGGRKRANGGSGKKRAGNKERAHVTLEESSLMAKKSNVKALVLTHFVNAEIDEEATVKELRKNYKGEIIFSEDMMTVPSGKNITARQDKKDTKHPYPIVDTGISNYYSDVTTISKPSEGDAFYGQDANYNGHSPSYTDNGDGTVTDNVTGLMWAKDMGNKLTYQEAFQKAKKSKLAGYSDWRVPTIKELYSLILFTGKVKGQHAVDFFIDTKYFNQPLGDTKKGEREIDAQTWSSTEYVGKTMRNDETVFGVNFVDGRIKGYPKYNPRTRDENKMYFRLVRGNPDYGKNRFVDNGDGTVSDLATGLMWQKADDGLARNWEESLDYAENLELANHKDWRLPNAKELQSIVDYNRSPKTEKSPAIDPIFGTTEMTDPEGNTGQYPYFWTSTTHLDGKNPNESAVYIAFGESQGKMRGRLMDVHGAGSQRSDPKSGNKSSYPQFFGPQGDVRYVYNFVRAVRNIDGTNNLNTEPGIKTETPKTEKKQKSSFSKMLQRMDTNRDGKISKHEAKGKLKENFSRRDKNRDNYITEDEVNKRK</sequence>
<organism evidence="5 6">
    <name type="scientific">Fulvitalea axinellae</name>
    <dbReference type="NCBI Taxonomy" id="1182444"/>
    <lineage>
        <taxon>Bacteria</taxon>
        <taxon>Pseudomonadati</taxon>
        <taxon>Bacteroidota</taxon>
        <taxon>Cytophagia</taxon>
        <taxon>Cytophagales</taxon>
        <taxon>Persicobacteraceae</taxon>
        <taxon>Fulvitalea</taxon>
    </lineage>
</organism>
<dbReference type="KEGG" id="fax:FUAX_42820"/>
<proteinExistence type="predicted"/>
<evidence type="ECO:0000313" key="6">
    <source>
        <dbReference type="Proteomes" id="UP001348817"/>
    </source>
</evidence>
<evidence type="ECO:0000256" key="3">
    <source>
        <dbReference type="SAM" id="SignalP"/>
    </source>
</evidence>
<dbReference type="Pfam" id="PF12706">
    <property type="entry name" value="Lactamase_B_2"/>
    <property type="match status" value="1"/>
</dbReference>
<feature type="region of interest" description="Disordered" evidence="2">
    <location>
        <begin position="639"/>
        <end position="660"/>
    </location>
</feature>
<geneLocation type="plasmid" evidence="5 6">
    <name>pFA2</name>
</geneLocation>
<dbReference type="SUPFAM" id="SSF47473">
    <property type="entry name" value="EF-hand"/>
    <property type="match status" value="1"/>
</dbReference>
<evidence type="ECO:0000259" key="4">
    <source>
        <dbReference type="PROSITE" id="PS50222"/>
    </source>
</evidence>
<dbReference type="SUPFAM" id="SSF56281">
    <property type="entry name" value="Metallo-hydrolase/oxidoreductase"/>
    <property type="match status" value="1"/>
</dbReference>
<dbReference type="InterPro" id="IPR011460">
    <property type="entry name" value="Lcl_C"/>
</dbReference>
<dbReference type="Gene3D" id="3.60.15.10">
    <property type="entry name" value="Ribonuclease Z/Hydroxyacylglutathione hydrolase-like"/>
    <property type="match status" value="1"/>
</dbReference>
<protein>
    <recommendedName>
        <fullName evidence="4">EF-hand domain-containing protein</fullName>
    </recommendedName>
</protein>
<feature type="chain" id="PRO_5043885605" description="EF-hand domain-containing protein" evidence="3">
    <location>
        <begin position="19"/>
        <end position="755"/>
    </location>
</feature>
<dbReference type="Pfam" id="PF07603">
    <property type="entry name" value="Lcl_C"/>
    <property type="match status" value="2"/>
</dbReference>
<dbReference type="AlphaFoldDB" id="A0AAU9DH16"/>
<feature type="region of interest" description="Disordered" evidence="2">
    <location>
        <begin position="682"/>
        <end position="755"/>
    </location>
</feature>
<dbReference type="SMART" id="SM00849">
    <property type="entry name" value="Lactamase_B"/>
    <property type="match status" value="1"/>
</dbReference>
<evidence type="ECO:0000256" key="1">
    <source>
        <dbReference type="ARBA" id="ARBA00022801"/>
    </source>
</evidence>
<dbReference type="Proteomes" id="UP001348817">
    <property type="component" value="Plasmid pFA2"/>
</dbReference>
<dbReference type="Gene3D" id="1.10.238.10">
    <property type="entry name" value="EF-hand"/>
    <property type="match status" value="1"/>
</dbReference>
<dbReference type="EMBL" id="AP025316">
    <property type="protein sequence ID" value="BDD11850.1"/>
    <property type="molecule type" value="Genomic_DNA"/>
</dbReference>
<dbReference type="InterPro" id="IPR036866">
    <property type="entry name" value="RibonucZ/Hydroxyglut_hydro"/>
</dbReference>
<dbReference type="PANTHER" id="PTHR46018:SF2">
    <property type="entry name" value="ZINC PHOSPHODIESTERASE ELAC PROTEIN 1"/>
    <property type="match status" value="1"/>
</dbReference>
<feature type="signal peptide" evidence="3">
    <location>
        <begin position="1"/>
        <end position="18"/>
    </location>
</feature>
<dbReference type="PANTHER" id="PTHR46018">
    <property type="entry name" value="ZINC PHOSPHODIESTERASE ELAC PROTEIN 1"/>
    <property type="match status" value="1"/>
</dbReference>
<dbReference type="GO" id="GO:0005509">
    <property type="term" value="F:calcium ion binding"/>
    <property type="evidence" value="ECO:0007669"/>
    <property type="project" value="InterPro"/>
</dbReference>
<feature type="compositionally biased region" description="Basic and acidic residues" evidence="2">
    <location>
        <begin position="715"/>
        <end position="755"/>
    </location>
</feature>
<feature type="domain" description="EF-hand" evidence="4">
    <location>
        <begin position="702"/>
        <end position="737"/>
    </location>
</feature>
<reference evidence="5 6" key="1">
    <citation type="submission" date="2021-12" db="EMBL/GenBank/DDBJ databases">
        <title>Genome sequencing of bacteria with rrn-lacking chromosome and rrn-plasmid.</title>
        <authorList>
            <person name="Anda M."/>
            <person name="Iwasaki W."/>
        </authorList>
    </citation>
    <scope>NUCLEOTIDE SEQUENCE [LARGE SCALE GENOMIC DNA]</scope>
    <source>
        <strain evidence="5 6">DSM 100852</strain>
        <plasmid evidence="5 6">pFA2</plasmid>
    </source>
</reference>
<keyword evidence="5" id="KW-0614">Plasmid</keyword>
<evidence type="ECO:0000313" key="5">
    <source>
        <dbReference type="EMBL" id="BDD11850.1"/>
    </source>
</evidence>
<gene>
    <name evidence="5" type="ORF">FUAX_42820</name>
</gene>
<dbReference type="InterPro" id="IPR044094">
    <property type="entry name" value="AtsA-like_MBL-fold"/>
</dbReference>
<dbReference type="RefSeq" id="WP_338395252.1">
    <property type="nucleotide sequence ID" value="NZ_AP025316.1"/>
</dbReference>
<evidence type="ECO:0000256" key="2">
    <source>
        <dbReference type="SAM" id="MobiDB-lite"/>
    </source>
</evidence>
<dbReference type="InterPro" id="IPR018247">
    <property type="entry name" value="EF_Hand_1_Ca_BS"/>
</dbReference>
<dbReference type="InterPro" id="IPR011992">
    <property type="entry name" value="EF-hand-dom_pair"/>
</dbReference>
<name>A0AAU9DH16_9BACT</name>
<feature type="region of interest" description="Disordered" evidence="2">
    <location>
        <begin position="221"/>
        <end position="242"/>
    </location>
</feature>
<dbReference type="PROSITE" id="PS50222">
    <property type="entry name" value="EF_HAND_2"/>
    <property type="match status" value="1"/>
</dbReference>
<accession>A0AAU9DH16</accession>
<keyword evidence="6" id="KW-1185">Reference proteome</keyword>
<dbReference type="PROSITE" id="PS00018">
    <property type="entry name" value="EF_HAND_1"/>
    <property type="match status" value="1"/>
</dbReference>
<dbReference type="GO" id="GO:0042781">
    <property type="term" value="F:3'-tRNA processing endoribonuclease activity"/>
    <property type="evidence" value="ECO:0007669"/>
    <property type="project" value="TreeGrafter"/>
</dbReference>
<dbReference type="InterPro" id="IPR002048">
    <property type="entry name" value="EF_hand_dom"/>
</dbReference>